<dbReference type="Gramene" id="PVH36336">
    <property type="protein sequence ID" value="PVH36336"/>
    <property type="gene ID" value="PAHAL_6G052700"/>
</dbReference>
<name>A0A2T8IFC2_9POAL</name>
<dbReference type="EMBL" id="CM008051">
    <property type="protein sequence ID" value="PVH36336.1"/>
    <property type="molecule type" value="Genomic_DNA"/>
</dbReference>
<protein>
    <submittedName>
        <fullName evidence="1">Uncharacterized protein</fullName>
    </submittedName>
</protein>
<sequence>MIGAVGQKTTILQLQRHPSTSTVHRNLRSKESRGLQQAGSDYIPTCGICSSLGQSPVLLCPPPALEVWVDVNFSVPVASRH</sequence>
<dbReference type="AlphaFoldDB" id="A0A2T8IFC2"/>
<accession>A0A2T8IFC2</accession>
<organism evidence="1">
    <name type="scientific">Panicum hallii</name>
    <dbReference type="NCBI Taxonomy" id="206008"/>
    <lineage>
        <taxon>Eukaryota</taxon>
        <taxon>Viridiplantae</taxon>
        <taxon>Streptophyta</taxon>
        <taxon>Embryophyta</taxon>
        <taxon>Tracheophyta</taxon>
        <taxon>Spermatophyta</taxon>
        <taxon>Magnoliopsida</taxon>
        <taxon>Liliopsida</taxon>
        <taxon>Poales</taxon>
        <taxon>Poaceae</taxon>
        <taxon>PACMAD clade</taxon>
        <taxon>Panicoideae</taxon>
        <taxon>Panicodae</taxon>
        <taxon>Paniceae</taxon>
        <taxon>Panicinae</taxon>
        <taxon>Panicum</taxon>
        <taxon>Panicum sect. Panicum</taxon>
    </lineage>
</organism>
<dbReference type="Proteomes" id="UP000243499">
    <property type="component" value="Chromosome 6"/>
</dbReference>
<reference evidence="1" key="1">
    <citation type="submission" date="2018-04" db="EMBL/GenBank/DDBJ databases">
        <title>WGS assembly of Panicum hallii.</title>
        <authorList>
            <person name="Lovell J."/>
            <person name="Jenkins J."/>
            <person name="Lowry D."/>
            <person name="Mamidi S."/>
            <person name="Sreedasyam A."/>
            <person name="Weng X."/>
            <person name="Barry K."/>
            <person name="Bonette J."/>
            <person name="Campitelli B."/>
            <person name="Daum C."/>
            <person name="Gordon S."/>
            <person name="Gould B."/>
            <person name="Lipzen A."/>
            <person name="Macqueen A."/>
            <person name="Palacio-Mejia J."/>
            <person name="Plott C."/>
            <person name="Shakirov E."/>
            <person name="Shu S."/>
            <person name="Yoshinaga Y."/>
            <person name="Zane M."/>
            <person name="Rokhsar D."/>
            <person name="Grimwood J."/>
            <person name="Schmutz J."/>
            <person name="Juenger T."/>
        </authorList>
    </citation>
    <scope>NUCLEOTIDE SEQUENCE [LARGE SCALE GENOMIC DNA]</scope>
    <source>
        <strain evidence="1">FIL2</strain>
    </source>
</reference>
<gene>
    <name evidence="1" type="ORF">PAHAL_6G052700</name>
</gene>
<proteinExistence type="predicted"/>
<evidence type="ECO:0000313" key="1">
    <source>
        <dbReference type="EMBL" id="PVH36336.1"/>
    </source>
</evidence>